<feature type="compositionally biased region" description="Low complexity" evidence="6">
    <location>
        <begin position="1"/>
        <end position="18"/>
    </location>
</feature>
<comment type="similarity">
    <text evidence="1">Belongs to the 'phage' integrase family.</text>
</comment>
<dbReference type="RefSeq" id="WP_317700455.1">
    <property type="nucleotide sequence ID" value="NZ_CP136921.1"/>
</dbReference>
<dbReference type="InterPro" id="IPR044068">
    <property type="entry name" value="CB"/>
</dbReference>
<proteinExistence type="inferred from homology"/>
<evidence type="ECO:0000256" key="1">
    <source>
        <dbReference type="ARBA" id="ARBA00008857"/>
    </source>
</evidence>
<dbReference type="PROSITE" id="PS51898">
    <property type="entry name" value="TYR_RECOMBINASE"/>
    <property type="match status" value="1"/>
</dbReference>
<dbReference type="Pfam" id="PF00589">
    <property type="entry name" value="Phage_integrase"/>
    <property type="match status" value="1"/>
</dbReference>
<dbReference type="SUPFAM" id="SSF56349">
    <property type="entry name" value="DNA breaking-rejoining enzymes"/>
    <property type="match status" value="1"/>
</dbReference>
<dbReference type="InterPro" id="IPR050090">
    <property type="entry name" value="Tyrosine_recombinase_XerCD"/>
</dbReference>
<dbReference type="InterPro" id="IPR002104">
    <property type="entry name" value="Integrase_catalytic"/>
</dbReference>
<evidence type="ECO:0000313" key="9">
    <source>
        <dbReference type="EMBL" id="WOO30961.1"/>
    </source>
</evidence>
<dbReference type="Gene3D" id="1.10.443.10">
    <property type="entry name" value="Intergrase catalytic core"/>
    <property type="match status" value="1"/>
</dbReference>
<dbReference type="InterPro" id="IPR013762">
    <property type="entry name" value="Integrase-like_cat_sf"/>
</dbReference>
<name>A0ABZ0IYG0_9BURK</name>
<organism evidence="9 10">
    <name type="scientific">Diaphorobacter limosus</name>
    <dbReference type="NCBI Taxonomy" id="3036128"/>
    <lineage>
        <taxon>Bacteria</taxon>
        <taxon>Pseudomonadati</taxon>
        <taxon>Pseudomonadota</taxon>
        <taxon>Betaproteobacteria</taxon>
        <taxon>Burkholderiales</taxon>
        <taxon>Comamonadaceae</taxon>
        <taxon>Diaphorobacter</taxon>
    </lineage>
</organism>
<keyword evidence="2" id="KW-0229">DNA integration</keyword>
<feature type="region of interest" description="Disordered" evidence="6">
    <location>
        <begin position="1"/>
        <end position="32"/>
    </location>
</feature>
<evidence type="ECO:0000256" key="6">
    <source>
        <dbReference type="SAM" id="MobiDB-lite"/>
    </source>
</evidence>
<evidence type="ECO:0000256" key="3">
    <source>
        <dbReference type="ARBA" id="ARBA00023125"/>
    </source>
</evidence>
<reference evidence="9 10" key="1">
    <citation type="submission" date="2023-03" db="EMBL/GenBank/DDBJ databases">
        <title>Diaphorobacter basophil sp. nov., isolated from a sewage-treatment plant.</title>
        <authorList>
            <person name="Yang K."/>
        </authorList>
    </citation>
    <scope>NUCLEOTIDE SEQUENCE [LARGE SCALE GENOMIC DNA]</scope>
    <source>
        <strain evidence="9 10">Y-1</strain>
    </source>
</reference>
<dbReference type="EMBL" id="CP136921">
    <property type="protein sequence ID" value="WOO30961.1"/>
    <property type="molecule type" value="Genomic_DNA"/>
</dbReference>
<evidence type="ECO:0000256" key="5">
    <source>
        <dbReference type="PROSITE-ProRule" id="PRU01248"/>
    </source>
</evidence>
<accession>A0ABZ0IYG0</accession>
<dbReference type="PANTHER" id="PTHR30349">
    <property type="entry name" value="PHAGE INTEGRASE-RELATED"/>
    <property type="match status" value="1"/>
</dbReference>
<dbReference type="Gene3D" id="1.10.150.130">
    <property type="match status" value="1"/>
</dbReference>
<evidence type="ECO:0000256" key="2">
    <source>
        <dbReference type="ARBA" id="ARBA00022908"/>
    </source>
</evidence>
<keyword evidence="10" id="KW-1185">Reference proteome</keyword>
<gene>
    <name evidence="9" type="ORF">P4826_11045</name>
</gene>
<feature type="region of interest" description="Disordered" evidence="6">
    <location>
        <begin position="440"/>
        <end position="459"/>
    </location>
</feature>
<dbReference type="PROSITE" id="PS51900">
    <property type="entry name" value="CB"/>
    <property type="match status" value="1"/>
</dbReference>
<feature type="domain" description="Core-binding (CB)" evidence="8">
    <location>
        <begin position="133"/>
        <end position="225"/>
    </location>
</feature>
<keyword evidence="3 5" id="KW-0238">DNA-binding</keyword>
<protein>
    <submittedName>
        <fullName evidence="9">Site-specific integrase</fullName>
    </submittedName>
</protein>
<sequence>MTESSSSSSPASVSSAKSTGAPRAPSQPYRHGKGWAIRRSYKGYSLFLSGYRSAAGASRAMRQKQQDIDDQQNPAGYGPERTTLAQAMQDYAMERLPFKKGAVQEARRINVYLRSAGLSLLDVQPVPSAKETPSRPAASTYFEVSLMPHQLEREIPKGLGAHRRAQLTANAKTDQLRAALATTPMADISRELIQRLVDQMRKDGNSAATIDLERSALRVLFNHARSHWRWAALCDNPATHLKMPRLDNQRSRVPSDQQLSRLAQELARCRNRQLAPTLALLAETAMRASEPLSHARWKDVNWTERILMLGDSKNGKRAVPLSDGALQALRALSALNGQEPEAPITTATYDALAAAWRRACKRAGLVDLHIHDLRHICATRWARVMPNVLHVMALTGHKTFVSVQRYAHVDAQDVVGIMRNASAICGPLAATLVPAGTSASPASQAAGAAPGAGADASAPEQAMGSNVLAFPQRWRA</sequence>
<evidence type="ECO:0000313" key="10">
    <source>
        <dbReference type="Proteomes" id="UP001303211"/>
    </source>
</evidence>
<evidence type="ECO:0000259" key="8">
    <source>
        <dbReference type="PROSITE" id="PS51900"/>
    </source>
</evidence>
<evidence type="ECO:0000256" key="4">
    <source>
        <dbReference type="ARBA" id="ARBA00023172"/>
    </source>
</evidence>
<feature type="domain" description="Tyr recombinase" evidence="7">
    <location>
        <begin position="248"/>
        <end position="419"/>
    </location>
</feature>
<evidence type="ECO:0000259" key="7">
    <source>
        <dbReference type="PROSITE" id="PS51898"/>
    </source>
</evidence>
<dbReference type="CDD" id="cd00796">
    <property type="entry name" value="INT_Rci_Hp1_C"/>
    <property type="match status" value="1"/>
</dbReference>
<dbReference type="Proteomes" id="UP001303211">
    <property type="component" value="Chromosome"/>
</dbReference>
<dbReference type="InterPro" id="IPR010998">
    <property type="entry name" value="Integrase_recombinase_N"/>
</dbReference>
<dbReference type="InterPro" id="IPR011010">
    <property type="entry name" value="DNA_brk_join_enz"/>
</dbReference>
<keyword evidence="4" id="KW-0233">DNA recombination</keyword>
<dbReference type="PANTHER" id="PTHR30349:SF41">
    <property type="entry name" value="INTEGRASE_RECOMBINASE PROTEIN MJ0367-RELATED"/>
    <property type="match status" value="1"/>
</dbReference>